<evidence type="ECO:0000256" key="17">
    <source>
        <dbReference type="ARBA" id="ARBA00023098"/>
    </source>
</evidence>
<comment type="cofactor">
    <cofactor evidence="1">
        <name>Mg(2+)</name>
        <dbReference type="ChEBI" id="CHEBI:18420"/>
    </cofactor>
</comment>
<dbReference type="PANTHER" id="PTHR34299:SF1">
    <property type="entry name" value="DIACYLGLYCEROL KINASE"/>
    <property type="match status" value="1"/>
</dbReference>
<keyword evidence="18 21" id="KW-0472">Membrane</keyword>
<keyword evidence="12 21" id="KW-0547">Nucleotide-binding</keyword>
<organism evidence="22 23">
    <name type="scientific">Pokkaliibacter plantistimulans</name>
    <dbReference type="NCBI Taxonomy" id="1635171"/>
    <lineage>
        <taxon>Bacteria</taxon>
        <taxon>Pseudomonadati</taxon>
        <taxon>Pseudomonadota</taxon>
        <taxon>Gammaproteobacteria</taxon>
        <taxon>Oceanospirillales</taxon>
        <taxon>Balneatrichaceae</taxon>
        <taxon>Pokkaliibacter</taxon>
    </lineage>
</organism>
<dbReference type="Pfam" id="PF01219">
    <property type="entry name" value="DAGK_prokar"/>
    <property type="match status" value="1"/>
</dbReference>
<evidence type="ECO:0000256" key="19">
    <source>
        <dbReference type="ARBA" id="ARBA00023209"/>
    </source>
</evidence>
<keyword evidence="16 21" id="KW-1133">Transmembrane helix</keyword>
<dbReference type="InterPro" id="IPR033718">
    <property type="entry name" value="DAGK_prok"/>
</dbReference>
<evidence type="ECO:0000256" key="13">
    <source>
        <dbReference type="ARBA" id="ARBA00022777"/>
    </source>
</evidence>
<dbReference type="CDD" id="cd14264">
    <property type="entry name" value="DAGK_IM"/>
    <property type="match status" value="1"/>
</dbReference>
<evidence type="ECO:0000256" key="6">
    <source>
        <dbReference type="ARBA" id="ARBA00022475"/>
    </source>
</evidence>
<keyword evidence="19" id="KW-0594">Phospholipid biosynthesis</keyword>
<evidence type="ECO:0000256" key="10">
    <source>
        <dbReference type="ARBA" id="ARBA00022692"/>
    </source>
</evidence>
<comment type="subcellular location">
    <subcellularLocation>
        <location evidence="2 21">Cell inner membrane</location>
        <topology evidence="2 21">Multi-pass membrane protein</topology>
    </subcellularLocation>
</comment>
<evidence type="ECO:0000256" key="15">
    <source>
        <dbReference type="ARBA" id="ARBA00022842"/>
    </source>
</evidence>
<dbReference type="Proteomes" id="UP000248090">
    <property type="component" value="Unassembled WGS sequence"/>
</dbReference>
<protein>
    <recommendedName>
        <fullName evidence="5 21">Diacylglycerol kinase</fullName>
        <ecNumber evidence="4 21">2.7.1.107</ecNumber>
    </recommendedName>
</protein>
<evidence type="ECO:0000256" key="11">
    <source>
        <dbReference type="ARBA" id="ARBA00022723"/>
    </source>
</evidence>
<keyword evidence="6" id="KW-1003">Cell membrane</keyword>
<proteinExistence type="inferred from homology"/>
<evidence type="ECO:0000256" key="21">
    <source>
        <dbReference type="RuleBase" id="RU363065"/>
    </source>
</evidence>
<keyword evidence="20 21" id="KW-1208">Phospholipid metabolism</keyword>
<reference evidence="22 23" key="1">
    <citation type="submission" date="2015-03" db="EMBL/GenBank/DDBJ databases">
        <authorList>
            <person name="Krishnan R."/>
            <person name="Midha S."/>
            <person name="Patil P.B."/>
            <person name="Rameshkumar N."/>
        </authorList>
    </citation>
    <scope>NUCLEOTIDE SEQUENCE [LARGE SCALE GENOMIC DNA]</scope>
    <source>
        <strain evidence="22 23">L1E11</strain>
    </source>
</reference>
<comment type="caution">
    <text evidence="22">The sequence shown here is derived from an EMBL/GenBank/DDBJ whole genome shotgun (WGS) entry which is preliminary data.</text>
</comment>
<dbReference type="PROSITE" id="PS01069">
    <property type="entry name" value="DAGK_PROKAR"/>
    <property type="match status" value="1"/>
</dbReference>
<evidence type="ECO:0000256" key="9">
    <source>
        <dbReference type="ARBA" id="ARBA00022679"/>
    </source>
</evidence>
<keyword evidence="14 21" id="KW-0067">ATP-binding</keyword>
<evidence type="ECO:0000256" key="3">
    <source>
        <dbReference type="ARBA" id="ARBA00005967"/>
    </source>
</evidence>
<dbReference type="EMBL" id="LAPT01000011">
    <property type="protein sequence ID" value="PXF32669.1"/>
    <property type="molecule type" value="Genomic_DNA"/>
</dbReference>
<comment type="caution">
    <text evidence="21">Lacks conserved residue(s) required for the propagation of feature annotation.</text>
</comment>
<feature type="transmembrane region" description="Helical" evidence="21">
    <location>
        <begin position="97"/>
        <end position="116"/>
    </location>
</feature>
<evidence type="ECO:0000256" key="1">
    <source>
        <dbReference type="ARBA" id="ARBA00001946"/>
    </source>
</evidence>
<keyword evidence="11" id="KW-0479">Metal-binding</keyword>
<evidence type="ECO:0000256" key="16">
    <source>
        <dbReference type="ARBA" id="ARBA00022989"/>
    </source>
</evidence>
<dbReference type="GO" id="GO:0016301">
    <property type="term" value="F:kinase activity"/>
    <property type="evidence" value="ECO:0007669"/>
    <property type="project" value="UniProtKB-KW"/>
</dbReference>
<dbReference type="InterPro" id="IPR000829">
    <property type="entry name" value="DAGK"/>
</dbReference>
<keyword evidence="9 21" id="KW-0808">Transferase</keyword>
<comment type="catalytic activity">
    <reaction evidence="21">
        <text>a 1,2-diacyl-sn-glycerol + ATP = a 1,2-diacyl-sn-glycero-3-phosphate + ADP + H(+)</text>
        <dbReference type="Rhea" id="RHEA:10272"/>
        <dbReference type="ChEBI" id="CHEBI:15378"/>
        <dbReference type="ChEBI" id="CHEBI:17815"/>
        <dbReference type="ChEBI" id="CHEBI:30616"/>
        <dbReference type="ChEBI" id="CHEBI:58608"/>
        <dbReference type="ChEBI" id="CHEBI:456216"/>
        <dbReference type="EC" id="2.7.1.107"/>
    </reaction>
</comment>
<dbReference type="InterPro" id="IPR036945">
    <property type="entry name" value="DAGK_sf"/>
</dbReference>
<comment type="function">
    <text evidence="21">Catalyzes the ATP-dependent phosphorylation of sn-l,2-diacylglycerol (DAG) to phosphatidic acid. Involved in the recycling of diacylglycerol produced as a by-product during membrane-derived oligosaccharide (MDO) biosynthesis.</text>
</comment>
<accession>A0ABX5M2S6</accession>
<keyword evidence="8 21" id="KW-0997">Cell inner membrane</keyword>
<dbReference type="RefSeq" id="WP_110186000.1">
    <property type="nucleotide sequence ID" value="NZ_CP177354.1"/>
</dbReference>
<keyword evidence="10 21" id="KW-0812">Transmembrane</keyword>
<evidence type="ECO:0000256" key="4">
    <source>
        <dbReference type="ARBA" id="ARBA00012133"/>
    </source>
</evidence>
<comment type="similarity">
    <text evidence="3 21">Belongs to the bacterial diacylglycerol kinase family.</text>
</comment>
<feature type="transmembrane region" description="Helical" evidence="21">
    <location>
        <begin position="57"/>
        <end position="76"/>
    </location>
</feature>
<dbReference type="PANTHER" id="PTHR34299">
    <property type="entry name" value="DIACYLGLYCEROL KINASE"/>
    <property type="match status" value="1"/>
</dbReference>
<dbReference type="Gene3D" id="1.10.287.3610">
    <property type="match status" value="1"/>
</dbReference>
<keyword evidence="7" id="KW-0444">Lipid biosynthesis</keyword>
<evidence type="ECO:0000256" key="2">
    <source>
        <dbReference type="ARBA" id="ARBA00004429"/>
    </source>
</evidence>
<evidence type="ECO:0000256" key="7">
    <source>
        <dbReference type="ARBA" id="ARBA00022516"/>
    </source>
</evidence>
<evidence type="ECO:0000313" key="22">
    <source>
        <dbReference type="EMBL" id="PXF32669.1"/>
    </source>
</evidence>
<gene>
    <name evidence="22" type="ORF">WH50_03200</name>
</gene>
<evidence type="ECO:0000256" key="20">
    <source>
        <dbReference type="ARBA" id="ARBA00023264"/>
    </source>
</evidence>
<keyword evidence="13 21" id="KW-0418">Kinase</keyword>
<keyword evidence="17 21" id="KW-0443">Lipid metabolism</keyword>
<dbReference type="EC" id="2.7.1.107" evidence="4 21"/>
<evidence type="ECO:0000256" key="18">
    <source>
        <dbReference type="ARBA" id="ARBA00023136"/>
    </source>
</evidence>
<evidence type="ECO:0000256" key="12">
    <source>
        <dbReference type="ARBA" id="ARBA00022741"/>
    </source>
</evidence>
<evidence type="ECO:0000313" key="23">
    <source>
        <dbReference type="Proteomes" id="UP000248090"/>
    </source>
</evidence>
<evidence type="ECO:0000256" key="8">
    <source>
        <dbReference type="ARBA" id="ARBA00022519"/>
    </source>
</evidence>
<name>A0ABX5M2S6_9GAMM</name>
<sequence>MKPQRQGMSRLIHASIYSWQGLKLAWQHEAAIRQECMALLVLIPVACLLHVTSLERALLIVSVFAVLVVELLNSAIEAVVDRIGHEMHPLSGQAKDMGSAAVLVTLMAAVGVWLCILL</sequence>
<evidence type="ECO:0000256" key="14">
    <source>
        <dbReference type="ARBA" id="ARBA00022840"/>
    </source>
</evidence>
<keyword evidence="15" id="KW-0460">Magnesium</keyword>
<evidence type="ECO:0000256" key="5">
    <source>
        <dbReference type="ARBA" id="ARBA00017575"/>
    </source>
</evidence>
<keyword evidence="23" id="KW-1185">Reference proteome</keyword>